<dbReference type="SUPFAM" id="SSF55729">
    <property type="entry name" value="Acyl-CoA N-acyltransferases (Nat)"/>
    <property type="match status" value="1"/>
</dbReference>
<proteinExistence type="predicted"/>
<evidence type="ECO:0000313" key="4">
    <source>
        <dbReference type="EMBL" id="GIF99982.1"/>
    </source>
</evidence>
<dbReference type="InterPro" id="IPR013653">
    <property type="entry name" value="GCN5-like_dom"/>
</dbReference>
<keyword evidence="5" id="KW-1185">Reference proteome</keyword>
<sequence>MSFAGEWYVMGAHAIDTGVLDDPAGAALSGPHARFARRHGLAACYDPAVTPFAALPAGARAQAWDDLAVLVGRGGTAAVIGDHPVPADWRITWQDEVVQLVDAAIAVADEPAAVPLGAADVPEMLDLVQRTKPGPFLARTVEMGSYLGIRQDGKLVAMAGERMHPPGFTEISAVCTDPAYRGQGLATRLIRAVAAGVRRRGETPFLHAASDNTGAIRLYEAMGFAVRRQLTFTVVVAPN</sequence>
<dbReference type="PROSITE" id="PS51186">
    <property type="entry name" value="GNAT"/>
    <property type="match status" value="1"/>
</dbReference>
<dbReference type="PANTHER" id="PTHR43420:SF3">
    <property type="entry name" value="N-ACETYLTRANSFERASE DOMAIN-CONTAINING PROTEIN"/>
    <property type="match status" value="1"/>
</dbReference>
<gene>
    <name evidence="4" type="ORF">Cci01nite_50760</name>
</gene>
<dbReference type="Proteomes" id="UP000659904">
    <property type="component" value="Unassembled WGS sequence"/>
</dbReference>
<dbReference type="AlphaFoldDB" id="A0A8J3KHK3"/>
<dbReference type="InterPro" id="IPR016181">
    <property type="entry name" value="Acyl_CoA_acyltransferase"/>
</dbReference>
<dbReference type="GO" id="GO:0016747">
    <property type="term" value="F:acyltransferase activity, transferring groups other than amino-acyl groups"/>
    <property type="evidence" value="ECO:0007669"/>
    <property type="project" value="InterPro"/>
</dbReference>
<keyword evidence="2" id="KW-0012">Acyltransferase</keyword>
<evidence type="ECO:0000256" key="1">
    <source>
        <dbReference type="ARBA" id="ARBA00022679"/>
    </source>
</evidence>
<dbReference type="InterPro" id="IPR000182">
    <property type="entry name" value="GNAT_dom"/>
</dbReference>
<evidence type="ECO:0000259" key="3">
    <source>
        <dbReference type="PROSITE" id="PS51186"/>
    </source>
</evidence>
<dbReference type="Pfam" id="PF08445">
    <property type="entry name" value="FR47"/>
    <property type="match status" value="1"/>
</dbReference>
<dbReference type="PANTHER" id="PTHR43420">
    <property type="entry name" value="ACETYLTRANSFERASE"/>
    <property type="match status" value="1"/>
</dbReference>
<accession>A0A8J3KHK3</accession>
<evidence type="ECO:0000313" key="5">
    <source>
        <dbReference type="Proteomes" id="UP000659904"/>
    </source>
</evidence>
<comment type="caution">
    <text evidence="4">The sequence shown here is derived from an EMBL/GenBank/DDBJ whole genome shotgun (WGS) entry which is preliminary data.</text>
</comment>
<name>A0A8J3KHK3_9ACTN</name>
<reference evidence="4 5" key="1">
    <citation type="submission" date="2021-01" db="EMBL/GenBank/DDBJ databases">
        <title>Whole genome shotgun sequence of Catellatospora citrea NBRC 14495.</title>
        <authorList>
            <person name="Komaki H."/>
            <person name="Tamura T."/>
        </authorList>
    </citation>
    <scope>NUCLEOTIDE SEQUENCE [LARGE SCALE GENOMIC DNA]</scope>
    <source>
        <strain evidence="4 5">NBRC 14495</strain>
    </source>
</reference>
<evidence type="ECO:0000256" key="2">
    <source>
        <dbReference type="ARBA" id="ARBA00023315"/>
    </source>
</evidence>
<dbReference type="EMBL" id="BONH01000024">
    <property type="protein sequence ID" value="GIF99982.1"/>
    <property type="molecule type" value="Genomic_DNA"/>
</dbReference>
<dbReference type="CDD" id="cd04301">
    <property type="entry name" value="NAT_SF"/>
    <property type="match status" value="1"/>
</dbReference>
<protein>
    <recommendedName>
        <fullName evidence="3">N-acetyltransferase domain-containing protein</fullName>
    </recommendedName>
</protein>
<dbReference type="Gene3D" id="3.40.630.30">
    <property type="match status" value="1"/>
</dbReference>
<feature type="domain" description="N-acetyltransferase" evidence="3">
    <location>
        <begin position="111"/>
        <end position="239"/>
    </location>
</feature>
<organism evidence="4 5">
    <name type="scientific">Catellatospora citrea</name>
    <dbReference type="NCBI Taxonomy" id="53366"/>
    <lineage>
        <taxon>Bacteria</taxon>
        <taxon>Bacillati</taxon>
        <taxon>Actinomycetota</taxon>
        <taxon>Actinomycetes</taxon>
        <taxon>Micromonosporales</taxon>
        <taxon>Micromonosporaceae</taxon>
        <taxon>Catellatospora</taxon>
    </lineage>
</organism>
<dbReference type="InterPro" id="IPR050680">
    <property type="entry name" value="YpeA/RimI_acetyltransf"/>
</dbReference>
<keyword evidence="1" id="KW-0808">Transferase</keyword>